<comment type="subcellular location">
    <subcellularLocation>
        <location evidence="1">Cell outer membrane</location>
    </subcellularLocation>
</comment>
<evidence type="ECO:0000313" key="9">
    <source>
        <dbReference type="Proteomes" id="UP001162030"/>
    </source>
</evidence>
<dbReference type="Proteomes" id="UP001162030">
    <property type="component" value="Chromosome"/>
</dbReference>
<feature type="repeat" description="TPR" evidence="6">
    <location>
        <begin position="417"/>
        <end position="450"/>
    </location>
</feature>
<dbReference type="InterPro" id="IPR019734">
    <property type="entry name" value="TPR_rpt"/>
</dbReference>
<keyword evidence="4" id="KW-0472">Membrane</keyword>
<evidence type="ECO:0000256" key="1">
    <source>
        <dbReference type="ARBA" id="ARBA00004442"/>
    </source>
</evidence>
<dbReference type="Gene3D" id="2.40.170.20">
    <property type="entry name" value="TonB-dependent receptor, beta-barrel domain"/>
    <property type="match status" value="1"/>
</dbReference>
<accession>A0ABM9I529</accession>
<proteinExistence type="predicted"/>
<keyword evidence="3 6" id="KW-0802">TPR repeat</keyword>
<feature type="repeat" description="TPR" evidence="6">
    <location>
        <begin position="383"/>
        <end position="416"/>
    </location>
</feature>
<name>A0ABM9I529_9GAMM</name>
<dbReference type="Pfam" id="PF14559">
    <property type="entry name" value="TPR_19"/>
    <property type="match status" value="5"/>
</dbReference>
<feature type="domain" description="NodB homology" evidence="7">
    <location>
        <begin position="755"/>
        <end position="896"/>
    </location>
</feature>
<dbReference type="SUPFAM" id="SSF48452">
    <property type="entry name" value="TPR-like"/>
    <property type="match status" value="4"/>
</dbReference>
<feature type="repeat" description="TPR" evidence="6">
    <location>
        <begin position="248"/>
        <end position="281"/>
    </location>
</feature>
<feature type="repeat" description="TPR" evidence="6">
    <location>
        <begin position="43"/>
        <end position="76"/>
    </location>
</feature>
<dbReference type="EMBL" id="OX458333">
    <property type="protein sequence ID" value="CAI8897682.1"/>
    <property type="molecule type" value="Genomic_DNA"/>
</dbReference>
<dbReference type="Pfam" id="PF13374">
    <property type="entry name" value="TPR_10"/>
    <property type="match status" value="1"/>
</dbReference>
<dbReference type="InterPro" id="IPR002509">
    <property type="entry name" value="NODB_dom"/>
</dbReference>
<organism evidence="8 9">
    <name type="scientific">Methylocaldum szegediense</name>
    <dbReference type="NCBI Taxonomy" id="73780"/>
    <lineage>
        <taxon>Bacteria</taxon>
        <taxon>Pseudomonadati</taxon>
        <taxon>Pseudomonadota</taxon>
        <taxon>Gammaproteobacteria</taxon>
        <taxon>Methylococcales</taxon>
        <taxon>Methylococcaceae</taxon>
        <taxon>Methylocaldum</taxon>
    </lineage>
</organism>
<dbReference type="InterPro" id="IPR036942">
    <property type="entry name" value="Beta-barrel_TonB_sf"/>
</dbReference>
<reference evidence="8 9" key="1">
    <citation type="submission" date="2023-03" db="EMBL/GenBank/DDBJ databases">
        <authorList>
            <person name="Pearce D."/>
        </authorList>
    </citation>
    <scope>NUCLEOTIDE SEQUENCE [LARGE SCALE GENOMIC DNA]</scope>
    <source>
        <strain evidence="8">Msz</strain>
    </source>
</reference>
<dbReference type="PANTHER" id="PTHR45586:SF1">
    <property type="entry name" value="LIPOPOLYSACCHARIDE ASSEMBLY PROTEIN B"/>
    <property type="match status" value="1"/>
</dbReference>
<dbReference type="InterPro" id="IPR011330">
    <property type="entry name" value="Glyco_hydro/deAcase_b/a-brl"/>
</dbReference>
<feature type="repeat" description="TPR" evidence="6">
    <location>
        <begin position="212"/>
        <end position="245"/>
    </location>
</feature>
<keyword evidence="5" id="KW-0998">Cell outer membrane</keyword>
<dbReference type="PROSITE" id="PS50005">
    <property type="entry name" value="TPR"/>
    <property type="match status" value="8"/>
</dbReference>
<dbReference type="Pfam" id="PF01522">
    <property type="entry name" value="Polysacc_deac_1"/>
    <property type="match status" value="1"/>
</dbReference>
<dbReference type="SUPFAM" id="SSF56935">
    <property type="entry name" value="Porins"/>
    <property type="match status" value="1"/>
</dbReference>
<evidence type="ECO:0000256" key="6">
    <source>
        <dbReference type="PROSITE-ProRule" id="PRU00339"/>
    </source>
</evidence>
<evidence type="ECO:0000256" key="4">
    <source>
        <dbReference type="ARBA" id="ARBA00023136"/>
    </source>
</evidence>
<evidence type="ECO:0000256" key="2">
    <source>
        <dbReference type="ARBA" id="ARBA00022737"/>
    </source>
</evidence>
<evidence type="ECO:0000256" key="3">
    <source>
        <dbReference type="ARBA" id="ARBA00022803"/>
    </source>
</evidence>
<dbReference type="InterPro" id="IPR011990">
    <property type="entry name" value="TPR-like_helical_dom_sf"/>
</dbReference>
<evidence type="ECO:0000256" key="5">
    <source>
        <dbReference type="ARBA" id="ARBA00023237"/>
    </source>
</evidence>
<gene>
    <name evidence="8" type="ORF">MSZNOR_3374</name>
</gene>
<protein>
    <submittedName>
        <fullName evidence="8">Tetratricopeptide repeat protein</fullName>
    </submittedName>
</protein>
<dbReference type="Gene3D" id="3.20.20.370">
    <property type="entry name" value="Glycoside hydrolase/deacetylase"/>
    <property type="match status" value="1"/>
</dbReference>
<keyword evidence="9" id="KW-1185">Reference proteome</keyword>
<dbReference type="PANTHER" id="PTHR45586">
    <property type="entry name" value="TPR REPEAT-CONTAINING PROTEIN PA4667"/>
    <property type="match status" value="1"/>
</dbReference>
<dbReference type="Pfam" id="PF13432">
    <property type="entry name" value="TPR_16"/>
    <property type="match status" value="2"/>
</dbReference>
<evidence type="ECO:0000259" key="7">
    <source>
        <dbReference type="Pfam" id="PF01522"/>
    </source>
</evidence>
<dbReference type="Gene3D" id="1.25.40.10">
    <property type="entry name" value="Tetratricopeptide repeat domain"/>
    <property type="match status" value="5"/>
</dbReference>
<feature type="repeat" description="TPR" evidence="6">
    <location>
        <begin position="999"/>
        <end position="1032"/>
    </location>
</feature>
<feature type="repeat" description="TPR" evidence="6">
    <location>
        <begin position="634"/>
        <end position="667"/>
    </location>
</feature>
<dbReference type="SUPFAM" id="SSF88713">
    <property type="entry name" value="Glycoside hydrolase/deacetylase"/>
    <property type="match status" value="1"/>
</dbReference>
<keyword evidence="2" id="KW-0677">Repeat</keyword>
<dbReference type="InterPro" id="IPR051012">
    <property type="entry name" value="CellSynth/LPSAsmb/PSIAsmb"/>
</dbReference>
<dbReference type="SMART" id="SM00028">
    <property type="entry name" value="TPR"/>
    <property type="match status" value="15"/>
</dbReference>
<dbReference type="RefSeq" id="WP_317963334.1">
    <property type="nucleotide sequence ID" value="NZ_OX458333.1"/>
</dbReference>
<evidence type="ECO:0000313" key="8">
    <source>
        <dbReference type="EMBL" id="CAI8897682.1"/>
    </source>
</evidence>
<feature type="repeat" description="TPR" evidence="6">
    <location>
        <begin position="111"/>
        <end position="144"/>
    </location>
</feature>
<sequence>MLGKYGLLGLPGASRIRERALASLIALVFAVTVNAEEPTSESVDTVLNRAELFYSKKKYEDARREYERAIALDKGSLSAWRGLAWSLWALGKKDRAYEIWSNLANAFPDDTSILMALAKASERDGYWSRALDSYSRILSIIPDDKQARRGRARIFLAQRDYKPAEQEARAVLRHASSDVEANTLLADALIGQQRYKDVESILRRLTEADPVPENLRRLAHVLGELGRYQDAVSYYRKCLRVRRDEGLLAAWRNLGSKLRQRGRNQEAYEIWQDLLRDFPDDVPTLLAIGRASEQDQLWGRALDHYALVLRKAPDDEAARLGRARVFSAQKDYRAAEREIRALLDRFPGSVKARLALADNLAVTGNLSEAEAVLRSLVAANPTPENLRRLGTILADLGKNEEAIDHLKRSLQQQPDDYLTTLGLAHAYWNEHRYDEAVDVLKRFLAAHPDKDIARARLAEHYTALADWDQAEREWSILVQKHPEDSLWKMRLAQLLHWAGRHEDATGLARQVLDREPENVRAIQLLADDAVFAGDIENGIRWLERLMAVAPSPEQLVRLGELHLDLAERLAKEGKPEAAAIHYASALKEFERAAELDPIKSEGPVQIVEGKRLQGRASEAIELAEQLRAKYPNSAHVLQQLADVYSEQGDYAAARDMLEAMEALYPANTALKQNIAKLSFYHGDSGRAFRMLNQLYDGAGSPSIPVLLYHGVTVSDRQDTMPLKKFREQMYALKKEGYQSITMRQLLDFLEGKNVDLPPKPILITFDDARADSFRNADPVLAETGFKATMFVPVADVATRGAYTVVWSEIRRYFATGRWDMQCHSTEGQHYVPVDKEGHMGRFLVNRLWLEEQGRQETSEEYAARIDADYRNCLEVLRREVPGAEIIAFAYPFSDQGHKSLSNEPAAFKLNHETVQKYFRMAFHVENDHLVTRNSPRYYLPRFEVPREYTGSDLVRQLKAVDPMISTSTTLAMLYTSAGHHSKALAILDKLEQEGAMEDAEFLVATGKVLRASGDYAGARDRFQKAMALSPNDPQITHELAELDRRLRPVMEIEGFYFDDNENRSFFSIGPSVSYGISDKLSFWGYYKYIDFDQKVDLRPAGASGPMKTHFQTAGHQFEGQLRYDLSDLNPRSAVTVSAGVADFSSQSSPAGAPESSPTFPLGSIRFNAGVGDDLDFSVGVDHGYVDTAGAIADHLTFFRALGGFKLRAWDTLSLSASHMFFSYYDDNNERNRTEVLIQNRFWNEPEISIGAQFIFDDTRKMNPLFWTPDNYIGLMVPVTLRAAFGKGLSTEVTVAPGAGKETDTDFRFQISAGGTVKWKVADNFSLYVSASRYEAATYSNFTAGAGVLVEF</sequence>